<gene>
    <name evidence="1" type="ORF">DCAF_LOCUS4441</name>
</gene>
<accession>A0AAV1R1H1</accession>
<keyword evidence="2" id="KW-1185">Reference proteome</keyword>
<organism evidence="1 2">
    <name type="scientific">Dovyalis caffra</name>
    <dbReference type="NCBI Taxonomy" id="77055"/>
    <lineage>
        <taxon>Eukaryota</taxon>
        <taxon>Viridiplantae</taxon>
        <taxon>Streptophyta</taxon>
        <taxon>Embryophyta</taxon>
        <taxon>Tracheophyta</taxon>
        <taxon>Spermatophyta</taxon>
        <taxon>Magnoliopsida</taxon>
        <taxon>eudicotyledons</taxon>
        <taxon>Gunneridae</taxon>
        <taxon>Pentapetalae</taxon>
        <taxon>rosids</taxon>
        <taxon>fabids</taxon>
        <taxon>Malpighiales</taxon>
        <taxon>Salicaceae</taxon>
        <taxon>Flacourtieae</taxon>
        <taxon>Dovyalis</taxon>
    </lineage>
</organism>
<dbReference type="EMBL" id="CAWUPB010000851">
    <property type="protein sequence ID" value="CAK7326737.1"/>
    <property type="molecule type" value="Genomic_DNA"/>
</dbReference>
<protein>
    <submittedName>
        <fullName evidence="1">Uncharacterized protein</fullName>
    </submittedName>
</protein>
<dbReference type="AlphaFoldDB" id="A0AAV1R1H1"/>
<evidence type="ECO:0000313" key="1">
    <source>
        <dbReference type="EMBL" id="CAK7326737.1"/>
    </source>
</evidence>
<evidence type="ECO:0000313" key="2">
    <source>
        <dbReference type="Proteomes" id="UP001314170"/>
    </source>
</evidence>
<reference evidence="1 2" key="1">
    <citation type="submission" date="2024-01" db="EMBL/GenBank/DDBJ databases">
        <authorList>
            <person name="Waweru B."/>
        </authorList>
    </citation>
    <scope>NUCLEOTIDE SEQUENCE [LARGE SCALE GENOMIC DNA]</scope>
</reference>
<sequence length="184" mass="20496">MTGKECYLDCSTVREIWKEARKIIKWDLNQNQESVPRNIEASWTGLVAGRGIPFHESVKVIGPPHELPPPDGSKNQDHAPLCDPASKTSTGIHSMNLTGIENLFKGPYLSLCPFPPSHESCASQTLLNYRDEVAKREINCLQILRYHFGGICPPKCSVAGNSLCILNLLGALPRPQDYNYFFQS</sequence>
<name>A0AAV1R1H1_9ROSI</name>
<dbReference type="Proteomes" id="UP001314170">
    <property type="component" value="Unassembled WGS sequence"/>
</dbReference>
<proteinExistence type="predicted"/>
<comment type="caution">
    <text evidence="1">The sequence shown here is derived from an EMBL/GenBank/DDBJ whole genome shotgun (WGS) entry which is preliminary data.</text>
</comment>